<feature type="non-terminal residue" evidence="2">
    <location>
        <position position="1"/>
    </location>
</feature>
<keyword evidence="3" id="KW-1185">Reference proteome</keyword>
<evidence type="ECO:0000256" key="1">
    <source>
        <dbReference type="SAM" id="MobiDB-lite"/>
    </source>
</evidence>
<accession>A0A5J9U901</accession>
<dbReference type="Gramene" id="TVU20199">
    <property type="protein sequence ID" value="TVU20199"/>
    <property type="gene ID" value="EJB05_36398"/>
</dbReference>
<comment type="caution">
    <text evidence="2">The sequence shown here is derived from an EMBL/GenBank/DDBJ whole genome shotgun (WGS) entry which is preliminary data.</text>
</comment>
<gene>
    <name evidence="2" type="ORF">EJB05_36398</name>
</gene>
<protein>
    <submittedName>
        <fullName evidence="2">Uncharacterized protein</fullName>
    </submittedName>
</protein>
<dbReference type="Proteomes" id="UP000324897">
    <property type="component" value="Chromosome 7"/>
</dbReference>
<dbReference type="AlphaFoldDB" id="A0A5J9U901"/>
<evidence type="ECO:0000313" key="2">
    <source>
        <dbReference type="EMBL" id="TVU20199.1"/>
    </source>
</evidence>
<evidence type="ECO:0000313" key="3">
    <source>
        <dbReference type="Proteomes" id="UP000324897"/>
    </source>
</evidence>
<feature type="compositionally biased region" description="Basic and acidic residues" evidence="1">
    <location>
        <begin position="49"/>
        <end position="67"/>
    </location>
</feature>
<feature type="region of interest" description="Disordered" evidence="1">
    <location>
        <begin position="1"/>
        <end position="80"/>
    </location>
</feature>
<reference evidence="2 3" key="1">
    <citation type="journal article" date="2019" name="Sci. Rep.">
        <title>A high-quality genome of Eragrostis curvula grass provides insights into Poaceae evolution and supports new strategies to enhance forage quality.</title>
        <authorList>
            <person name="Carballo J."/>
            <person name="Santos B.A.C.M."/>
            <person name="Zappacosta D."/>
            <person name="Garbus I."/>
            <person name="Selva J.P."/>
            <person name="Gallo C.A."/>
            <person name="Diaz A."/>
            <person name="Albertini E."/>
            <person name="Caccamo M."/>
            <person name="Echenique V."/>
        </authorList>
    </citation>
    <scope>NUCLEOTIDE SEQUENCE [LARGE SCALE GENOMIC DNA]</scope>
    <source>
        <strain evidence="3">cv. Victoria</strain>
        <tissue evidence="2">Leaf</tissue>
    </source>
</reference>
<proteinExistence type="predicted"/>
<name>A0A5J9U901_9POAL</name>
<sequence length="80" mass="8074">GTSVLASPPPTPGTALQIRRPVASSPRVLPPQSTALIPSAVSVSVSVSKKGDTKGSKSSDQTAKKEILLNGEPGSSFDGF</sequence>
<organism evidence="2 3">
    <name type="scientific">Eragrostis curvula</name>
    <name type="common">weeping love grass</name>
    <dbReference type="NCBI Taxonomy" id="38414"/>
    <lineage>
        <taxon>Eukaryota</taxon>
        <taxon>Viridiplantae</taxon>
        <taxon>Streptophyta</taxon>
        <taxon>Embryophyta</taxon>
        <taxon>Tracheophyta</taxon>
        <taxon>Spermatophyta</taxon>
        <taxon>Magnoliopsida</taxon>
        <taxon>Liliopsida</taxon>
        <taxon>Poales</taxon>
        <taxon>Poaceae</taxon>
        <taxon>PACMAD clade</taxon>
        <taxon>Chloridoideae</taxon>
        <taxon>Eragrostideae</taxon>
        <taxon>Eragrostidinae</taxon>
        <taxon>Eragrostis</taxon>
    </lineage>
</organism>
<dbReference type="EMBL" id="RWGY01000029">
    <property type="protein sequence ID" value="TVU20199.1"/>
    <property type="molecule type" value="Genomic_DNA"/>
</dbReference>